<gene>
    <name evidence="11" type="ORF">MNR06_03625</name>
</gene>
<evidence type="ECO:0000256" key="4">
    <source>
        <dbReference type="ARBA" id="ARBA00012982"/>
    </source>
</evidence>
<dbReference type="SUPFAM" id="SSF55620">
    <property type="entry name" value="Tetrahydrobiopterin biosynthesis enzymes-like"/>
    <property type="match status" value="1"/>
</dbReference>
<evidence type="ECO:0000256" key="5">
    <source>
        <dbReference type="ARBA" id="ARBA00018141"/>
    </source>
</evidence>
<evidence type="ECO:0000256" key="1">
    <source>
        <dbReference type="ARBA" id="ARBA00001947"/>
    </source>
</evidence>
<name>A0ABY4CB13_9BACT</name>
<evidence type="ECO:0000256" key="9">
    <source>
        <dbReference type="ARBA" id="ARBA00031449"/>
    </source>
</evidence>
<protein>
    <recommendedName>
        <fullName evidence="5">6-carboxy-5,6,7,8-tetrahydropterin synthase</fullName>
        <ecNumber evidence="4">4.1.2.50</ecNumber>
    </recommendedName>
    <alternativeName>
        <fullName evidence="9">Queuosine biosynthesis protein QueD</fullName>
    </alternativeName>
</protein>
<dbReference type="EC" id="4.1.2.50" evidence="4"/>
<accession>A0ABY4CB13</accession>
<keyword evidence="6" id="KW-0479">Metal-binding</keyword>
<evidence type="ECO:0000256" key="2">
    <source>
        <dbReference type="ARBA" id="ARBA00005061"/>
    </source>
</evidence>
<keyword evidence="8" id="KW-0456">Lyase</keyword>
<evidence type="ECO:0000256" key="10">
    <source>
        <dbReference type="ARBA" id="ARBA00048807"/>
    </source>
</evidence>
<comment type="pathway">
    <text evidence="2">Purine metabolism; 7-cyano-7-deazaguanine biosynthesis.</text>
</comment>
<evidence type="ECO:0000256" key="8">
    <source>
        <dbReference type="ARBA" id="ARBA00023239"/>
    </source>
</evidence>
<comment type="cofactor">
    <cofactor evidence="1">
        <name>Zn(2+)</name>
        <dbReference type="ChEBI" id="CHEBI:29105"/>
    </cofactor>
</comment>
<reference evidence="11" key="1">
    <citation type="submission" date="2022-03" db="EMBL/GenBank/DDBJ databases">
        <title>Genome Identification and Characterization of new species Bdellovibrio reynosense LBG001 sp. nov. from a Mexico soil sample.</title>
        <authorList>
            <person name="Camilli A."/>
            <person name="Ajao Y."/>
            <person name="Guo X."/>
        </authorList>
    </citation>
    <scope>NUCLEOTIDE SEQUENCE</scope>
    <source>
        <strain evidence="11">LBG001</strain>
    </source>
</reference>
<evidence type="ECO:0000256" key="6">
    <source>
        <dbReference type="ARBA" id="ARBA00022723"/>
    </source>
</evidence>
<evidence type="ECO:0000256" key="7">
    <source>
        <dbReference type="ARBA" id="ARBA00022833"/>
    </source>
</evidence>
<dbReference type="PANTHER" id="PTHR12589:SF7">
    <property type="entry name" value="6-PYRUVOYL TETRAHYDROBIOPTERIN SYNTHASE"/>
    <property type="match status" value="1"/>
</dbReference>
<evidence type="ECO:0000313" key="12">
    <source>
        <dbReference type="Proteomes" id="UP000830116"/>
    </source>
</evidence>
<comment type="catalytic activity">
    <reaction evidence="10">
        <text>7,8-dihydroneopterin 3'-triphosphate + H2O = 6-carboxy-5,6,7,8-tetrahydropterin + triphosphate + acetaldehyde + 2 H(+)</text>
        <dbReference type="Rhea" id="RHEA:27966"/>
        <dbReference type="ChEBI" id="CHEBI:15343"/>
        <dbReference type="ChEBI" id="CHEBI:15377"/>
        <dbReference type="ChEBI" id="CHEBI:15378"/>
        <dbReference type="ChEBI" id="CHEBI:18036"/>
        <dbReference type="ChEBI" id="CHEBI:58462"/>
        <dbReference type="ChEBI" id="CHEBI:61032"/>
        <dbReference type="EC" id="4.1.2.50"/>
    </reaction>
</comment>
<comment type="similarity">
    <text evidence="3">Belongs to the PTPS family. QueD subfamily.</text>
</comment>
<organism evidence="11 12">
    <name type="scientific">Bdellovibrio reynosensis</name>
    <dbReference type="NCBI Taxonomy" id="2835041"/>
    <lineage>
        <taxon>Bacteria</taxon>
        <taxon>Pseudomonadati</taxon>
        <taxon>Bdellovibrionota</taxon>
        <taxon>Bdellovibrionia</taxon>
        <taxon>Bdellovibrionales</taxon>
        <taxon>Pseudobdellovibrionaceae</taxon>
        <taxon>Bdellovibrio</taxon>
    </lineage>
</organism>
<proteinExistence type="inferred from homology"/>
<evidence type="ECO:0000256" key="3">
    <source>
        <dbReference type="ARBA" id="ARBA00008900"/>
    </source>
</evidence>
<keyword evidence="12" id="KW-1185">Reference proteome</keyword>
<dbReference type="InterPro" id="IPR038418">
    <property type="entry name" value="6-PTP_synth/QueD_sf"/>
</dbReference>
<keyword evidence="7" id="KW-0862">Zinc</keyword>
<evidence type="ECO:0000313" key="11">
    <source>
        <dbReference type="EMBL" id="UOF02043.1"/>
    </source>
</evidence>
<dbReference type="EMBL" id="CP093442">
    <property type="protein sequence ID" value="UOF02043.1"/>
    <property type="molecule type" value="Genomic_DNA"/>
</dbReference>
<dbReference type="Pfam" id="PF01242">
    <property type="entry name" value="PTPS"/>
    <property type="match status" value="1"/>
</dbReference>
<dbReference type="Proteomes" id="UP000830116">
    <property type="component" value="Chromosome"/>
</dbReference>
<dbReference type="PANTHER" id="PTHR12589">
    <property type="entry name" value="PYRUVOYL TETRAHYDROBIOPTERIN SYNTHASE"/>
    <property type="match status" value="1"/>
</dbReference>
<dbReference type="InterPro" id="IPR007115">
    <property type="entry name" value="6-PTP_synth/QueD"/>
</dbReference>
<dbReference type="Gene3D" id="3.30.479.10">
    <property type="entry name" value="6-pyruvoyl tetrahydropterin synthase/QueD"/>
    <property type="match status" value="1"/>
</dbReference>
<sequence>MILTLSTIFSSAHFYAQKEWSEEQNLKNFGRCYTQYGHGHNYKLEVGFKISGVLELEKRNFYQETLKVLTSPLDHEHLNFVIPEFKDKVPTTENISLYLLEKLKLSIDEKQISYLRLYEMDNLWTEIRL</sequence>
<dbReference type="RefSeq" id="WP_243538661.1">
    <property type="nucleotide sequence ID" value="NZ_CP093442.1"/>
</dbReference>